<reference evidence="2" key="1">
    <citation type="submission" date="2020-04" db="EMBL/GenBank/DDBJ databases">
        <authorList>
            <person name="Alioto T."/>
            <person name="Alioto T."/>
            <person name="Gomez Garrido J."/>
        </authorList>
    </citation>
    <scope>NUCLEOTIDE SEQUENCE</scope>
    <source>
        <strain evidence="2">A484AB</strain>
    </source>
</reference>
<name>A0A7D9K4K4_PARCT</name>
<sequence>MLAAVSENEHESDIISLRVKLVDMEAVVHNQDEIISRLSEENLSFRSRLLNLEKLVHFMSQEYRNKCSGAINLSNITKEPSTRNRKQSINLNKNSLSSPQNIDNNLPHDNQQYVSPSVSNIDFTADVPQPNSQTKQKVDLTADDRMADESQPNPLIKQKVDLTADEPLPNPLIAQNKEINLPKNGNSNSKTKFNRVSNEDKNNNIKSLVVTNTKYPVLFYEGMVFV</sequence>
<feature type="compositionally biased region" description="Polar residues" evidence="1">
    <location>
        <begin position="87"/>
        <end position="112"/>
    </location>
</feature>
<evidence type="ECO:0000256" key="1">
    <source>
        <dbReference type="SAM" id="MobiDB-lite"/>
    </source>
</evidence>
<gene>
    <name evidence="2" type="ORF">PACLA_8A000012</name>
</gene>
<evidence type="ECO:0000313" key="3">
    <source>
        <dbReference type="Proteomes" id="UP001152795"/>
    </source>
</evidence>
<dbReference type="EMBL" id="CACRXK020025852">
    <property type="protein sequence ID" value="CAB4039782.1"/>
    <property type="molecule type" value="Genomic_DNA"/>
</dbReference>
<dbReference type="Proteomes" id="UP001152795">
    <property type="component" value="Unassembled WGS sequence"/>
</dbReference>
<keyword evidence="3" id="KW-1185">Reference proteome</keyword>
<dbReference type="AlphaFoldDB" id="A0A7D9K4K4"/>
<protein>
    <submittedName>
        <fullName evidence="2">Uncharacterized protein</fullName>
    </submittedName>
</protein>
<comment type="caution">
    <text evidence="2">The sequence shown here is derived from an EMBL/GenBank/DDBJ whole genome shotgun (WGS) entry which is preliminary data.</text>
</comment>
<evidence type="ECO:0000313" key="2">
    <source>
        <dbReference type="EMBL" id="CAB4039782.1"/>
    </source>
</evidence>
<accession>A0A7D9K4K4</accession>
<proteinExistence type="predicted"/>
<organism evidence="2 3">
    <name type="scientific">Paramuricea clavata</name>
    <name type="common">Red gorgonian</name>
    <name type="synonym">Violescent sea-whip</name>
    <dbReference type="NCBI Taxonomy" id="317549"/>
    <lineage>
        <taxon>Eukaryota</taxon>
        <taxon>Metazoa</taxon>
        <taxon>Cnidaria</taxon>
        <taxon>Anthozoa</taxon>
        <taxon>Octocorallia</taxon>
        <taxon>Malacalcyonacea</taxon>
        <taxon>Plexauridae</taxon>
        <taxon>Paramuricea</taxon>
    </lineage>
</organism>
<feature type="region of interest" description="Disordered" evidence="1">
    <location>
        <begin position="78"/>
        <end position="112"/>
    </location>
</feature>